<dbReference type="STRING" id="136037.A0A067RGD0"/>
<name>A0A067RGD0_ZOONE</name>
<dbReference type="AlphaFoldDB" id="A0A067RGD0"/>
<evidence type="ECO:0000313" key="1">
    <source>
        <dbReference type="EMBL" id="KDR22837.1"/>
    </source>
</evidence>
<dbReference type="PANTHER" id="PTHR47027:SF20">
    <property type="entry name" value="REVERSE TRANSCRIPTASE-LIKE PROTEIN WITH RNA-DIRECTED DNA POLYMERASE DOMAIN"/>
    <property type="match status" value="1"/>
</dbReference>
<feature type="non-terminal residue" evidence="1">
    <location>
        <position position="1"/>
    </location>
</feature>
<dbReference type="EMBL" id="KK852484">
    <property type="protein sequence ID" value="KDR22837.1"/>
    <property type="molecule type" value="Genomic_DNA"/>
</dbReference>
<dbReference type="PANTHER" id="PTHR47027">
    <property type="entry name" value="REVERSE TRANSCRIPTASE DOMAIN-CONTAINING PROTEIN"/>
    <property type="match status" value="1"/>
</dbReference>
<dbReference type="InParanoid" id="A0A067RGD0"/>
<gene>
    <name evidence="1" type="ORF">L798_13091</name>
</gene>
<organism evidence="1 2">
    <name type="scientific">Zootermopsis nevadensis</name>
    <name type="common">Dampwood termite</name>
    <dbReference type="NCBI Taxonomy" id="136037"/>
    <lineage>
        <taxon>Eukaryota</taxon>
        <taxon>Metazoa</taxon>
        <taxon>Ecdysozoa</taxon>
        <taxon>Arthropoda</taxon>
        <taxon>Hexapoda</taxon>
        <taxon>Insecta</taxon>
        <taxon>Pterygota</taxon>
        <taxon>Neoptera</taxon>
        <taxon>Polyneoptera</taxon>
        <taxon>Dictyoptera</taxon>
        <taxon>Blattodea</taxon>
        <taxon>Blattoidea</taxon>
        <taxon>Termitoidae</taxon>
        <taxon>Termopsidae</taxon>
        <taxon>Zootermopsis</taxon>
    </lineage>
</organism>
<accession>A0A067RGD0</accession>
<dbReference type="OMA" id="WRAKQEL"/>
<dbReference type="eggNOG" id="KOG1075">
    <property type="taxonomic scope" value="Eukaryota"/>
</dbReference>
<keyword evidence="2" id="KW-1185">Reference proteome</keyword>
<reference evidence="1 2" key="1">
    <citation type="journal article" date="2014" name="Nat. Commun.">
        <title>Molecular traces of alternative social organization in a termite genome.</title>
        <authorList>
            <person name="Terrapon N."/>
            <person name="Li C."/>
            <person name="Robertson H.M."/>
            <person name="Ji L."/>
            <person name="Meng X."/>
            <person name="Booth W."/>
            <person name="Chen Z."/>
            <person name="Childers C.P."/>
            <person name="Glastad K.M."/>
            <person name="Gokhale K."/>
            <person name="Gowin J."/>
            <person name="Gronenberg W."/>
            <person name="Hermansen R.A."/>
            <person name="Hu H."/>
            <person name="Hunt B.G."/>
            <person name="Huylmans A.K."/>
            <person name="Khalil S.M."/>
            <person name="Mitchell R.D."/>
            <person name="Munoz-Torres M.C."/>
            <person name="Mustard J.A."/>
            <person name="Pan H."/>
            <person name="Reese J.T."/>
            <person name="Scharf M.E."/>
            <person name="Sun F."/>
            <person name="Vogel H."/>
            <person name="Xiao J."/>
            <person name="Yang W."/>
            <person name="Yang Z."/>
            <person name="Yang Z."/>
            <person name="Zhou J."/>
            <person name="Zhu J."/>
            <person name="Brent C.S."/>
            <person name="Elsik C.G."/>
            <person name="Goodisman M.A."/>
            <person name="Liberles D.A."/>
            <person name="Roe R.M."/>
            <person name="Vargo E.L."/>
            <person name="Vilcinskas A."/>
            <person name="Wang J."/>
            <person name="Bornberg-Bauer E."/>
            <person name="Korb J."/>
            <person name="Zhang G."/>
            <person name="Liebig J."/>
        </authorList>
    </citation>
    <scope>NUCLEOTIDE SEQUENCE [LARGE SCALE GENOMIC DNA]</scope>
    <source>
        <tissue evidence="1">Whole organism</tissue>
    </source>
</reference>
<sequence>IKVYKTIILPVVLYGCETWSLTQREEHRLQVFENRVLRRLEIAVIIFISEEFRSLKIIRPTRVYASARLTRLPFADRLVGHVARMDGTRGVHRVLVGKPEGKRPLGRPRRRWEDNLRRDLWEIGVEGDWILLAQDRVRWRALVNSMMNLRVP</sequence>
<dbReference type="Proteomes" id="UP000027135">
    <property type="component" value="Unassembled WGS sequence"/>
</dbReference>
<proteinExistence type="predicted"/>
<evidence type="ECO:0000313" key="2">
    <source>
        <dbReference type="Proteomes" id="UP000027135"/>
    </source>
</evidence>
<protein>
    <submittedName>
        <fullName evidence="1">Uncharacterized transposon-derived protein F52C9.6</fullName>
    </submittedName>
</protein>